<feature type="transmembrane region" description="Helical" evidence="9">
    <location>
        <begin position="63"/>
        <end position="81"/>
    </location>
</feature>
<dbReference type="PROSITE" id="PS51202">
    <property type="entry name" value="RCK_C"/>
    <property type="match status" value="2"/>
</dbReference>
<dbReference type="RefSeq" id="WP_235766279.1">
    <property type="nucleotide sequence ID" value="NZ_JBAVBW010000091.1"/>
</dbReference>
<accession>A0AAD1V5E0</accession>
<feature type="transmembrane region" description="Helical" evidence="9">
    <location>
        <begin position="222"/>
        <end position="255"/>
    </location>
</feature>
<dbReference type="PANTHER" id="PTHR16254:SF14">
    <property type="entry name" value="TRANSMEMBRANE AND COILED-COIL DOMAIN-CONTAINING PROTEIN 3"/>
    <property type="match status" value="1"/>
</dbReference>
<dbReference type="InterPro" id="IPR036291">
    <property type="entry name" value="NAD(P)-bd_dom_sf"/>
</dbReference>
<evidence type="ECO:0000256" key="1">
    <source>
        <dbReference type="ARBA" id="ARBA00004141"/>
    </source>
</evidence>
<evidence type="ECO:0000259" key="10">
    <source>
        <dbReference type="PROSITE" id="PS51201"/>
    </source>
</evidence>
<dbReference type="GO" id="GO:0015386">
    <property type="term" value="F:potassium:proton antiporter activity"/>
    <property type="evidence" value="ECO:0007669"/>
    <property type="project" value="InterPro"/>
</dbReference>
<dbReference type="InterPro" id="IPR036721">
    <property type="entry name" value="RCK_C_sf"/>
</dbReference>
<feature type="transmembrane region" description="Helical" evidence="9">
    <location>
        <begin position="6"/>
        <end position="25"/>
    </location>
</feature>
<feature type="transmembrane region" description="Helical" evidence="9">
    <location>
        <begin position="301"/>
        <end position="323"/>
    </location>
</feature>
<feature type="domain" description="RCK C-terminal" evidence="11">
    <location>
        <begin position="668"/>
        <end position="749"/>
    </location>
</feature>
<evidence type="ECO:0000313" key="12">
    <source>
        <dbReference type="EMBL" id="CAD5935234.1"/>
    </source>
</evidence>
<keyword evidence="6 9" id="KW-1133">Transmembrane helix</keyword>
<evidence type="ECO:0000259" key="11">
    <source>
        <dbReference type="PROSITE" id="PS51202"/>
    </source>
</evidence>
<dbReference type="SUPFAM" id="SSF51735">
    <property type="entry name" value="NAD(P)-binding Rossmann-fold domains"/>
    <property type="match status" value="1"/>
</dbReference>
<evidence type="ECO:0000256" key="3">
    <source>
        <dbReference type="ARBA" id="ARBA00022449"/>
    </source>
</evidence>
<dbReference type="InterPro" id="IPR003148">
    <property type="entry name" value="RCK_N"/>
</dbReference>
<dbReference type="Gene3D" id="1.20.1530.20">
    <property type="match status" value="1"/>
</dbReference>
<evidence type="ECO:0000313" key="13">
    <source>
        <dbReference type="Proteomes" id="UP001153761"/>
    </source>
</evidence>
<dbReference type="PROSITE" id="PS51201">
    <property type="entry name" value="RCK_N"/>
    <property type="match status" value="1"/>
</dbReference>
<dbReference type="InterPro" id="IPR045158">
    <property type="entry name" value="KEA4/5/6-like"/>
</dbReference>
<keyword evidence="2" id="KW-0813">Transport</keyword>
<dbReference type="InterPro" id="IPR006037">
    <property type="entry name" value="RCK_C"/>
</dbReference>
<dbReference type="Gene3D" id="3.30.70.1450">
    <property type="entry name" value="Regulator of K+ conductance, C-terminal domain"/>
    <property type="match status" value="2"/>
</dbReference>
<feature type="transmembrane region" description="Helical" evidence="9">
    <location>
        <begin position="275"/>
        <end position="294"/>
    </location>
</feature>
<sequence length="766" mass="83959">MPEDFRLIVDLVLVLAAATIGGLLASLLRQPAILGYLIGGIIVGPGGLGVIKELIQVETLAQFGVAFLLFALGVEFSFAELKKVQGISLGGGGLQIIFTILITALTMGILGWDTSPIQGIFLGAILSLSSTAVVLKCLMERNEMASPQGQIMLGILVVQDLALGLMLAVLPALNQPQGGVIFEAVGRSLLLIGLFALGAVVAGIWVIPKLLQFLAKTESKELFLLGVVALCLGIALLTEHLGFSIEMGAFVAGLMISEVEYADQTLTYVEPIRDIFAALFFVAVGMLIDPVFLWEHLELIIGLMLLIVAGKTLIIIPIVKLFGYSWRTSIITGLGLAQIGEFSFVLASAGQGLGLVSRRVYLLIVGTTALTLMITPFILQFAPKLLDWIEEKWDLSNLLENSQKITNIAEDLPQQNHIIVCGYGRVGRNLVRLLQSHNYAVIVIDQSEKTVQELRNNQIPYLYGNAASLHVLEAAGVDRAASMAIALPDPMSTRLCLKRSLEFSPNLDVIVIADRDKDIELLYQLGAKEVVQPEFEASLELSNHVLTKMGLGGDKIQQEMQKIRQSQYSDFRPKQSAQEVARDLQQATQEMNSKWYALPTNSPLMGMTLEESNIRPMTGISVMAIRRFTGEEIDYPDGQVRLEKDDKLLVVGEAAALETLDQLAKGEVTIPAESISCQWLNIPENSQVIGKSLSKLDLANRFRVQVQALRREDKFYRWPNRSLDLEAGDRLLLCGSFHDLNQARREMIPINIPSLKILKEIEIVEG</sequence>
<protein>
    <submittedName>
        <fullName evidence="12">K(+) efflux antiporter 4</fullName>
    </submittedName>
</protein>
<dbReference type="GO" id="GO:0016020">
    <property type="term" value="C:membrane"/>
    <property type="evidence" value="ECO:0007669"/>
    <property type="project" value="UniProtKB-SubCell"/>
</dbReference>
<dbReference type="InterPro" id="IPR038770">
    <property type="entry name" value="Na+/solute_symporter_sf"/>
</dbReference>
<feature type="transmembrane region" description="Helical" evidence="9">
    <location>
        <begin position="32"/>
        <end position="51"/>
    </location>
</feature>
<feature type="transmembrane region" description="Helical" evidence="9">
    <location>
        <begin position="329"/>
        <end position="348"/>
    </location>
</feature>
<feature type="domain" description="RCK N-terminal" evidence="10">
    <location>
        <begin position="415"/>
        <end position="532"/>
    </location>
</feature>
<dbReference type="Gene3D" id="3.40.50.720">
    <property type="entry name" value="NAD(P)-binding Rossmann-like Domain"/>
    <property type="match status" value="1"/>
</dbReference>
<evidence type="ECO:0000256" key="4">
    <source>
        <dbReference type="ARBA" id="ARBA00022692"/>
    </source>
</evidence>
<dbReference type="AlphaFoldDB" id="A0AAD1V5E0"/>
<name>A0AAD1V5E0_PLAAG</name>
<proteinExistence type="predicted"/>
<dbReference type="EMBL" id="LR882963">
    <property type="protein sequence ID" value="CAD5935234.1"/>
    <property type="molecule type" value="Genomic_DNA"/>
</dbReference>
<keyword evidence="3" id="KW-0050">Antiport</keyword>
<keyword evidence="5" id="KW-0732">Signal</keyword>
<feature type="transmembrane region" description="Helical" evidence="9">
    <location>
        <begin position="360"/>
        <end position="379"/>
    </location>
</feature>
<gene>
    <name evidence="12" type="primary">KEA4</name>
    <name evidence="12" type="ORF">PANO66_01614</name>
</gene>
<feature type="transmembrane region" description="Helical" evidence="9">
    <location>
        <begin position="118"/>
        <end position="139"/>
    </location>
</feature>
<dbReference type="Pfam" id="PF00999">
    <property type="entry name" value="Na_H_Exchanger"/>
    <property type="match status" value="1"/>
</dbReference>
<evidence type="ECO:0000256" key="9">
    <source>
        <dbReference type="SAM" id="Phobius"/>
    </source>
</evidence>
<evidence type="ECO:0000256" key="6">
    <source>
        <dbReference type="ARBA" id="ARBA00022989"/>
    </source>
</evidence>
<dbReference type="Pfam" id="PF02080">
    <property type="entry name" value="TrkA_C"/>
    <property type="match status" value="2"/>
</dbReference>
<evidence type="ECO:0000256" key="7">
    <source>
        <dbReference type="ARBA" id="ARBA00023065"/>
    </source>
</evidence>
<comment type="subcellular location">
    <subcellularLocation>
        <location evidence="1">Membrane</location>
        <topology evidence="1">Multi-pass membrane protein</topology>
    </subcellularLocation>
</comment>
<dbReference type="InterPro" id="IPR006153">
    <property type="entry name" value="Cation/H_exchanger_TM"/>
</dbReference>
<keyword evidence="7" id="KW-0406">Ion transport</keyword>
<dbReference type="Proteomes" id="UP001153761">
    <property type="component" value="Chromosome"/>
</dbReference>
<evidence type="ECO:0000256" key="8">
    <source>
        <dbReference type="ARBA" id="ARBA00023136"/>
    </source>
</evidence>
<dbReference type="SUPFAM" id="SSF116726">
    <property type="entry name" value="TrkA C-terminal domain-like"/>
    <property type="match status" value="2"/>
</dbReference>
<feature type="domain" description="RCK C-terminal" evidence="11">
    <location>
        <begin position="581"/>
        <end position="666"/>
    </location>
</feature>
<feature type="transmembrane region" description="Helical" evidence="9">
    <location>
        <begin position="93"/>
        <end position="112"/>
    </location>
</feature>
<feature type="transmembrane region" description="Helical" evidence="9">
    <location>
        <begin position="151"/>
        <end position="170"/>
    </location>
</feature>
<keyword evidence="4 9" id="KW-0812">Transmembrane</keyword>
<evidence type="ECO:0000256" key="5">
    <source>
        <dbReference type="ARBA" id="ARBA00022729"/>
    </source>
</evidence>
<keyword evidence="8 9" id="KW-0472">Membrane</keyword>
<dbReference type="Pfam" id="PF02254">
    <property type="entry name" value="TrkA_N"/>
    <property type="match status" value="1"/>
</dbReference>
<organism evidence="12 13">
    <name type="scientific">Planktothrix agardhii</name>
    <name type="common">Oscillatoria agardhii</name>
    <dbReference type="NCBI Taxonomy" id="1160"/>
    <lineage>
        <taxon>Bacteria</taxon>
        <taxon>Bacillati</taxon>
        <taxon>Cyanobacteriota</taxon>
        <taxon>Cyanophyceae</taxon>
        <taxon>Oscillatoriophycideae</taxon>
        <taxon>Oscillatoriales</taxon>
        <taxon>Microcoleaceae</taxon>
        <taxon>Planktothrix</taxon>
    </lineage>
</organism>
<dbReference type="PANTHER" id="PTHR16254">
    <property type="entry name" value="POTASSIUM/PROTON ANTIPORTER-RELATED"/>
    <property type="match status" value="1"/>
</dbReference>
<reference evidence="12" key="1">
    <citation type="submission" date="2020-09" db="EMBL/GenBank/DDBJ databases">
        <authorList>
            <person name="Blom J."/>
        </authorList>
    </citation>
    <scope>NUCLEOTIDE SEQUENCE</scope>
    <source>
        <strain evidence="12">No.66</strain>
    </source>
</reference>
<evidence type="ECO:0000256" key="2">
    <source>
        <dbReference type="ARBA" id="ARBA00022448"/>
    </source>
</evidence>
<feature type="transmembrane region" description="Helical" evidence="9">
    <location>
        <begin position="190"/>
        <end position="210"/>
    </location>
</feature>